<evidence type="ECO:0000256" key="5">
    <source>
        <dbReference type="ARBA" id="ARBA00022692"/>
    </source>
</evidence>
<dbReference type="GO" id="GO:0005507">
    <property type="term" value="F:copper ion binding"/>
    <property type="evidence" value="ECO:0007669"/>
    <property type="project" value="InterPro"/>
</dbReference>
<keyword evidence="7 10" id="KW-0249">Electron transport</keyword>
<dbReference type="InterPro" id="IPR002429">
    <property type="entry name" value="CcO_II-like_C"/>
</dbReference>
<dbReference type="SUPFAM" id="SSF49503">
    <property type="entry name" value="Cupredoxins"/>
    <property type="match status" value="1"/>
</dbReference>
<comment type="cofactor">
    <cofactor evidence="11">
        <name>Cu cation</name>
        <dbReference type="ChEBI" id="CHEBI:23378"/>
    </cofactor>
    <text evidence="11">Binds a copper A center.</text>
</comment>
<dbReference type="PROSITE" id="PS50857">
    <property type="entry name" value="COX2_CUA"/>
    <property type="match status" value="1"/>
</dbReference>
<evidence type="ECO:0000256" key="10">
    <source>
        <dbReference type="RuleBase" id="RU000456"/>
    </source>
</evidence>
<accession>A0A4V2PXR1</accession>
<keyword evidence="17" id="KW-1185">Reference proteome</keyword>
<feature type="domain" description="Cytochrome oxidase subunit II transmembrane region profile" evidence="15">
    <location>
        <begin position="160"/>
        <end position="255"/>
    </location>
</feature>
<dbReference type="InterPro" id="IPR036257">
    <property type="entry name" value="Cyt_c_oxidase_su2_TM_sf"/>
</dbReference>
<dbReference type="Gene3D" id="2.60.40.420">
    <property type="entry name" value="Cupredoxins - blue copper proteins"/>
    <property type="match status" value="1"/>
</dbReference>
<evidence type="ECO:0000313" key="17">
    <source>
        <dbReference type="Proteomes" id="UP000294616"/>
    </source>
</evidence>
<dbReference type="GO" id="GO:0005886">
    <property type="term" value="C:plasma membrane"/>
    <property type="evidence" value="ECO:0007669"/>
    <property type="project" value="UniProtKB-SubCell"/>
</dbReference>
<dbReference type="GO" id="GO:0004129">
    <property type="term" value="F:cytochrome-c oxidase activity"/>
    <property type="evidence" value="ECO:0007669"/>
    <property type="project" value="UniProtKB-EC"/>
</dbReference>
<comment type="caution">
    <text evidence="16">The sequence shown here is derived from an EMBL/GenBank/DDBJ whole genome shotgun (WGS) entry which is preliminary data.</text>
</comment>
<keyword evidence="3 10" id="KW-0813">Transport</keyword>
<comment type="catalytic activity">
    <reaction evidence="11">
        <text>4 Fe(II)-[cytochrome c] + O2 + 8 H(+)(in) = 4 Fe(III)-[cytochrome c] + 2 H2O + 4 H(+)(out)</text>
        <dbReference type="Rhea" id="RHEA:11436"/>
        <dbReference type="Rhea" id="RHEA-COMP:10350"/>
        <dbReference type="Rhea" id="RHEA-COMP:14399"/>
        <dbReference type="ChEBI" id="CHEBI:15377"/>
        <dbReference type="ChEBI" id="CHEBI:15378"/>
        <dbReference type="ChEBI" id="CHEBI:15379"/>
        <dbReference type="ChEBI" id="CHEBI:29033"/>
        <dbReference type="ChEBI" id="CHEBI:29034"/>
        <dbReference type="EC" id="7.1.1.9"/>
    </reaction>
</comment>
<sequence>MRLKGFIHIKGVFGLVFGLLFLFHSPSFAQTDTAAVNADTEQVATTDSSAVDSATATDTSVAATDSEVSATSAPASASTTAVAAEEEAGIPAQVYVNFFYYVLLFVLVCFIVTILGQVLSVYELTQGLRKKLPVNNWHSHQAWFFLVGLIVFLYGIYWSYAHHGTQSFREAATEHGARIDTLFIITTIITTIVLVLTHIALFGFAFKYRGSDKRKAYYYPHNNALEKIWTITPAVVLTILVLFGFFTWRGITNIPEEQQKEALQIEITAEQFAWNIRYGGRDNTVGKRNFKLTTPVNGLGIDFTDNSALDDIRAGDIVLPVGKPVHFTINSKDVLHSFYIPEFRVQINAVPGMPTFFYIVPKYTTEEMREKVGDPDYNFILLCSKICGSGHYNMQKKVIVVTDAEYKEWLSQQTYYFDDTMQKEFKELSQPKQANLVIDGNKMVSNN</sequence>
<feature type="transmembrane region" description="Helical" evidence="12">
    <location>
        <begin position="227"/>
        <end position="248"/>
    </location>
</feature>
<feature type="chain" id="PRO_5020362828" description="Cytochrome c oxidase subunit 2" evidence="13">
    <location>
        <begin position="30"/>
        <end position="447"/>
    </location>
</feature>
<evidence type="ECO:0000256" key="11">
    <source>
        <dbReference type="RuleBase" id="RU004024"/>
    </source>
</evidence>
<evidence type="ECO:0000313" key="16">
    <source>
        <dbReference type="EMBL" id="TCK82871.1"/>
    </source>
</evidence>
<feature type="signal peptide" evidence="13">
    <location>
        <begin position="1"/>
        <end position="29"/>
    </location>
</feature>
<dbReference type="PROSITE" id="PS50999">
    <property type="entry name" value="COX2_TM"/>
    <property type="match status" value="1"/>
</dbReference>
<dbReference type="Pfam" id="PF00116">
    <property type="entry name" value="COX2"/>
    <property type="match status" value="1"/>
</dbReference>
<dbReference type="OrthoDB" id="9781261at2"/>
<reference evidence="16 17" key="1">
    <citation type="submission" date="2019-03" db="EMBL/GenBank/DDBJ databases">
        <title>Genomic Encyclopedia of Archaeal and Bacterial Type Strains, Phase II (KMG-II): from individual species to whole genera.</title>
        <authorList>
            <person name="Goeker M."/>
        </authorList>
    </citation>
    <scope>NUCLEOTIDE SEQUENCE [LARGE SCALE GENOMIC DNA]</scope>
    <source>
        <strain evidence="16 17">DSM 22554</strain>
    </source>
</reference>
<evidence type="ECO:0000256" key="1">
    <source>
        <dbReference type="ARBA" id="ARBA00004141"/>
    </source>
</evidence>
<dbReference type="RefSeq" id="WP_132223065.1">
    <property type="nucleotide sequence ID" value="NZ_SMGO01000002.1"/>
</dbReference>
<evidence type="ECO:0000256" key="6">
    <source>
        <dbReference type="ARBA" id="ARBA00022967"/>
    </source>
</evidence>
<dbReference type="AlphaFoldDB" id="A0A4V2PXR1"/>
<evidence type="ECO:0000256" key="12">
    <source>
        <dbReference type="SAM" id="Phobius"/>
    </source>
</evidence>
<evidence type="ECO:0000256" key="8">
    <source>
        <dbReference type="ARBA" id="ARBA00022989"/>
    </source>
</evidence>
<evidence type="ECO:0000256" key="9">
    <source>
        <dbReference type="ARBA" id="ARBA00023136"/>
    </source>
</evidence>
<dbReference type="GO" id="GO:0042773">
    <property type="term" value="P:ATP synthesis coupled electron transport"/>
    <property type="evidence" value="ECO:0007669"/>
    <property type="project" value="TreeGrafter"/>
</dbReference>
<organism evidence="16 17">
    <name type="scientific">Albibacterium bauzanense</name>
    <dbReference type="NCBI Taxonomy" id="653929"/>
    <lineage>
        <taxon>Bacteria</taxon>
        <taxon>Pseudomonadati</taxon>
        <taxon>Bacteroidota</taxon>
        <taxon>Sphingobacteriia</taxon>
        <taxon>Sphingobacteriales</taxon>
        <taxon>Sphingobacteriaceae</taxon>
        <taxon>Albibacterium</taxon>
    </lineage>
</organism>
<dbReference type="PANTHER" id="PTHR22888:SF9">
    <property type="entry name" value="CYTOCHROME C OXIDASE SUBUNIT 2"/>
    <property type="match status" value="1"/>
</dbReference>
<dbReference type="EMBL" id="SMGO01000002">
    <property type="protein sequence ID" value="TCK82871.1"/>
    <property type="molecule type" value="Genomic_DNA"/>
</dbReference>
<dbReference type="Gene3D" id="1.10.287.90">
    <property type="match status" value="1"/>
</dbReference>
<feature type="transmembrane region" description="Helical" evidence="12">
    <location>
        <begin position="98"/>
        <end position="122"/>
    </location>
</feature>
<evidence type="ECO:0000256" key="2">
    <source>
        <dbReference type="ARBA" id="ARBA00007866"/>
    </source>
</evidence>
<keyword evidence="6" id="KW-1278">Translocase</keyword>
<evidence type="ECO:0000259" key="14">
    <source>
        <dbReference type="PROSITE" id="PS50857"/>
    </source>
</evidence>
<dbReference type="PANTHER" id="PTHR22888">
    <property type="entry name" value="CYTOCHROME C OXIDASE, SUBUNIT II"/>
    <property type="match status" value="1"/>
</dbReference>
<evidence type="ECO:0000256" key="3">
    <source>
        <dbReference type="ARBA" id="ARBA00022448"/>
    </source>
</evidence>
<keyword evidence="8 12" id="KW-1133">Transmembrane helix</keyword>
<keyword evidence="4 10" id="KW-0679">Respiratory chain</keyword>
<evidence type="ECO:0000259" key="15">
    <source>
        <dbReference type="PROSITE" id="PS50999"/>
    </source>
</evidence>
<comment type="similarity">
    <text evidence="2 10">Belongs to the cytochrome c oxidase subunit 2 family.</text>
</comment>
<evidence type="ECO:0000256" key="7">
    <source>
        <dbReference type="ARBA" id="ARBA00022982"/>
    </source>
</evidence>
<comment type="function">
    <text evidence="11">Subunits I and II form the functional core of the enzyme complex. Electrons originating in cytochrome c are transferred via heme a and Cu(A) to the binuclear center formed by heme a3 and Cu(B).</text>
</comment>
<keyword evidence="5 10" id="KW-0812">Transmembrane</keyword>
<comment type="subcellular location">
    <subcellularLocation>
        <location evidence="10">Cell membrane</location>
        <topology evidence="10">Multi-pass membrane protein</topology>
    </subcellularLocation>
    <subcellularLocation>
        <location evidence="1">Membrane</location>
        <topology evidence="1">Multi-pass membrane protein</topology>
    </subcellularLocation>
</comment>
<gene>
    <name evidence="16" type="ORF">C8N28_1456</name>
</gene>
<dbReference type="InterPro" id="IPR011759">
    <property type="entry name" value="Cyt_c_oxidase_su2_TM_dom"/>
</dbReference>
<feature type="transmembrane region" description="Helical" evidence="12">
    <location>
        <begin position="181"/>
        <end position="206"/>
    </location>
</feature>
<proteinExistence type="inferred from homology"/>
<keyword evidence="9 12" id="KW-0472">Membrane</keyword>
<feature type="transmembrane region" description="Helical" evidence="12">
    <location>
        <begin position="142"/>
        <end position="161"/>
    </location>
</feature>
<dbReference type="InterPro" id="IPR045187">
    <property type="entry name" value="CcO_II"/>
</dbReference>
<name>A0A4V2PXR1_9SPHI</name>
<dbReference type="EC" id="7.1.1.9" evidence="11"/>
<evidence type="ECO:0000256" key="13">
    <source>
        <dbReference type="SAM" id="SignalP"/>
    </source>
</evidence>
<keyword evidence="13" id="KW-0732">Signal</keyword>
<dbReference type="SUPFAM" id="SSF81464">
    <property type="entry name" value="Cytochrome c oxidase subunit II-like, transmembrane region"/>
    <property type="match status" value="1"/>
</dbReference>
<keyword evidence="11" id="KW-0479">Metal-binding</keyword>
<dbReference type="Pfam" id="PF02790">
    <property type="entry name" value="COX2_TM"/>
    <property type="match status" value="1"/>
</dbReference>
<dbReference type="InterPro" id="IPR008972">
    <property type="entry name" value="Cupredoxin"/>
</dbReference>
<feature type="domain" description="Cytochrome oxidase subunit II copper A binding" evidence="14">
    <location>
        <begin position="260"/>
        <end position="412"/>
    </location>
</feature>
<keyword evidence="11" id="KW-0186">Copper</keyword>
<evidence type="ECO:0000256" key="4">
    <source>
        <dbReference type="ARBA" id="ARBA00022660"/>
    </source>
</evidence>
<protein>
    <recommendedName>
        <fullName evidence="11">Cytochrome c oxidase subunit 2</fullName>
        <ecNumber evidence="11">7.1.1.9</ecNumber>
    </recommendedName>
</protein>
<dbReference type="Proteomes" id="UP000294616">
    <property type="component" value="Unassembled WGS sequence"/>
</dbReference>